<protein>
    <recommendedName>
        <fullName evidence="3">histidine kinase</fullName>
        <ecNumber evidence="3">2.7.13.3</ecNumber>
    </recommendedName>
</protein>
<feature type="transmembrane region" description="Helical" evidence="14">
    <location>
        <begin position="91"/>
        <end position="113"/>
    </location>
</feature>
<feature type="transmembrane region" description="Helical" evidence="14">
    <location>
        <begin position="38"/>
        <end position="54"/>
    </location>
</feature>
<evidence type="ECO:0000256" key="12">
    <source>
        <dbReference type="ARBA" id="ARBA00023136"/>
    </source>
</evidence>
<dbReference type="RefSeq" id="WP_242993331.1">
    <property type="nucleotide sequence ID" value="NZ_NOKA02000002.1"/>
</dbReference>
<evidence type="ECO:0000256" key="10">
    <source>
        <dbReference type="ARBA" id="ARBA00022989"/>
    </source>
</evidence>
<evidence type="ECO:0000313" key="16">
    <source>
        <dbReference type="EMBL" id="PXV95630.1"/>
    </source>
</evidence>
<dbReference type="InterPro" id="IPR036097">
    <property type="entry name" value="HisK_dim/P_sf"/>
</dbReference>
<dbReference type="FunFam" id="3.30.565.10:FF:000006">
    <property type="entry name" value="Sensor histidine kinase WalK"/>
    <property type="match status" value="1"/>
</dbReference>
<dbReference type="InterPro" id="IPR003594">
    <property type="entry name" value="HATPase_dom"/>
</dbReference>
<dbReference type="InterPro" id="IPR036890">
    <property type="entry name" value="HATPase_C_sf"/>
</dbReference>
<dbReference type="AlphaFoldDB" id="A0A318ESY6"/>
<dbReference type="InterPro" id="IPR029016">
    <property type="entry name" value="GAF-like_dom_sf"/>
</dbReference>
<keyword evidence="8 16" id="KW-0418">Kinase</keyword>
<dbReference type="EMBL" id="QICS01000001">
    <property type="protein sequence ID" value="PXV95630.1"/>
    <property type="molecule type" value="Genomic_DNA"/>
</dbReference>
<keyword evidence="12 14" id="KW-0472">Membrane</keyword>
<evidence type="ECO:0000313" key="17">
    <source>
        <dbReference type="Proteomes" id="UP000247523"/>
    </source>
</evidence>
<dbReference type="PANTHER" id="PTHR45569:SF1">
    <property type="entry name" value="SENSOR PROTEIN KDPD"/>
    <property type="match status" value="1"/>
</dbReference>
<dbReference type="Pfam" id="PF02518">
    <property type="entry name" value="HATPase_c"/>
    <property type="match status" value="1"/>
</dbReference>
<evidence type="ECO:0000256" key="2">
    <source>
        <dbReference type="ARBA" id="ARBA00004141"/>
    </source>
</evidence>
<evidence type="ECO:0000259" key="15">
    <source>
        <dbReference type="PROSITE" id="PS50109"/>
    </source>
</evidence>
<organism evidence="16 17">
    <name type="scientific">Lachnotalea glycerini</name>
    <dbReference type="NCBI Taxonomy" id="1763509"/>
    <lineage>
        <taxon>Bacteria</taxon>
        <taxon>Bacillati</taxon>
        <taxon>Bacillota</taxon>
        <taxon>Clostridia</taxon>
        <taxon>Lachnospirales</taxon>
        <taxon>Lachnospiraceae</taxon>
        <taxon>Lachnotalea</taxon>
    </lineage>
</organism>
<keyword evidence="5" id="KW-0808">Transferase</keyword>
<evidence type="ECO:0000256" key="6">
    <source>
        <dbReference type="ARBA" id="ARBA00022692"/>
    </source>
</evidence>
<dbReference type="Pfam" id="PF13493">
    <property type="entry name" value="DUF4118"/>
    <property type="match status" value="1"/>
</dbReference>
<dbReference type="PROSITE" id="PS50109">
    <property type="entry name" value="HIS_KIN"/>
    <property type="match status" value="1"/>
</dbReference>
<feature type="transmembrane region" description="Helical" evidence="14">
    <location>
        <begin position="12"/>
        <end position="32"/>
    </location>
</feature>
<evidence type="ECO:0000256" key="8">
    <source>
        <dbReference type="ARBA" id="ARBA00022777"/>
    </source>
</evidence>
<dbReference type="PANTHER" id="PTHR45569">
    <property type="entry name" value="SENSOR PROTEIN KDPD"/>
    <property type="match status" value="1"/>
</dbReference>
<dbReference type="InterPro" id="IPR003661">
    <property type="entry name" value="HisK_dim/P_dom"/>
</dbReference>
<evidence type="ECO:0000256" key="13">
    <source>
        <dbReference type="SAM" id="Coils"/>
    </source>
</evidence>
<dbReference type="CDD" id="cd00082">
    <property type="entry name" value="HisKA"/>
    <property type="match status" value="1"/>
</dbReference>
<evidence type="ECO:0000256" key="4">
    <source>
        <dbReference type="ARBA" id="ARBA00022553"/>
    </source>
</evidence>
<dbReference type="CDD" id="cd00075">
    <property type="entry name" value="HATPase"/>
    <property type="match status" value="1"/>
</dbReference>
<dbReference type="InterPro" id="IPR038318">
    <property type="entry name" value="KdpD_sf"/>
</dbReference>
<evidence type="ECO:0000256" key="14">
    <source>
        <dbReference type="SAM" id="Phobius"/>
    </source>
</evidence>
<evidence type="ECO:0000256" key="11">
    <source>
        <dbReference type="ARBA" id="ARBA00023012"/>
    </source>
</evidence>
<dbReference type="Gene3D" id="1.20.120.620">
    <property type="entry name" value="Backbone structure of the membrane domain of e. Coli histidine kinase receptor kdpd"/>
    <property type="match status" value="1"/>
</dbReference>
<dbReference type="PRINTS" id="PR00344">
    <property type="entry name" value="BCTRLSENSOR"/>
</dbReference>
<dbReference type="SMART" id="SM00388">
    <property type="entry name" value="HisKA"/>
    <property type="match status" value="1"/>
</dbReference>
<accession>A0A318ESY6</accession>
<keyword evidence="10 14" id="KW-1133">Transmembrane helix</keyword>
<proteinExistence type="predicted"/>
<dbReference type="InterPro" id="IPR052023">
    <property type="entry name" value="Histidine_kinase_KdpD"/>
</dbReference>
<keyword evidence="13" id="KW-0175">Coiled coil</keyword>
<evidence type="ECO:0000256" key="3">
    <source>
        <dbReference type="ARBA" id="ARBA00012438"/>
    </source>
</evidence>
<reference evidence="16 17" key="1">
    <citation type="submission" date="2018-05" db="EMBL/GenBank/DDBJ databases">
        <title>Genomic Encyclopedia of Type Strains, Phase IV (KMG-IV): sequencing the most valuable type-strain genomes for metagenomic binning, comparative biology and taxonomic classification.</title>
        <authorList>
            <person name="Goeker M."/>
        </authorList>
    </citation>
    <scope>NUCLEOTIDE SEQUENCE [LARGE SCALE GENOMIC DNA]</scope>
    <source>
        <strain evidence="16 17">DSM 28816</strain>
    </source>
</reference>
<dbReference type="Proteomes" id="UP000247523">
    <property type="component" value="Unassembled WGS sequence"/>
</dbReference>
<comment type="catalytic activity">
    <reaction evidence="1">
        <text>ATP + protein L-histidine = ADP + protein N-phospho-L-histidine.</text>
        <dbReference type="EC" id="2.7.13.3"/>
    </reaction>
</comment>
<evidence type="ECO:0000256" key="9">
    <source>
        <dbReference type="ARBA" id="ARBA00022840"/>
    </source>
</evidence>
<gene>
    <name evidence="16" type="ORF">C8E03_101260</name>
</gene>
<keyword evidence="9" id="KW-0067">ATP-binding</keyword>
<feature type="domain" description="Histidine kinase" evidence="15">
    <location>
        <begin position="286"/>
        <end position="504"/>
    </location>
</feature>
<dbReference type="GO" id="GO:0005524">
    <property type="term" value="F:ATP binding"/>
    <property type="evidence" value="ECO:0007669"/>
    <property type="project" value="UniProtKB-KW"/>
</dbReference>
<dbReference type="Gene3D" id="1.10.287.130">
    <property type="match status" value="1"/>
</dbReference>
<keyword evidence="11" id="KW-0902">Two-component regulatory system</keyword>
<dbReference type="InterPro" id="IPR025201">
    <property type="entry name" value="KdpD_TM"/>
</dbReference>
<keyword evidence="6 14" id="KW-0812">Transmembrane</keyword>
<keyword evidence="4" id="KW-0597">Phosphoprotein</keyword>
<dbReference type="SMART" id="SM00387">
    <property type="entry name" value="HATPase_c"/>
    <property type="match status" value="1"/>
</dbReference>
<dbReference type="GO" id="GO:0005886">
    <property type="term" value="C:plasma membrane"/>
    <property type="evidence" value="ECO:0007669"/>
    <property type="project" value="TreeGrafter"/>
</dbReference>
<dbReference type="Gene3D" id="3.30.450.40">
    <property type="match status" value="1"/>
</dbReference>
<evidence type="ECO:0000256" key="5">
    <source>
        <dbReference type="ARBA" id="ARBA00022679"/>
    </source>
</evidence>
<keyword evidence="7" id="KW-0547">Nucleotide-binding</keyword>
<dbReference type="InterPro" id="IPR005467">
    <property type="entry name" value="His_kinase_dom"/>
</dbReference>
<evidence type="ECO:0000256" key="1">
    <source>
        <dbReference type="ARBA" id="ARBA00000085"/>
    </source>
</evidence>
<comment type="caution">
    <text evidence="16">The sequence shown here is derived from an EMBL/GenBank/DDBJ whole genome shotgun (WGS) entry which is preliminary data.</text>
</comment>
<dbReference type="SUPFAM" id="SSF55874">
    <property type="entry name" value="ATPase domain of HSP90 chaperone/DNA topoisomerase II/histidine kinase"/>
    <property type="match status" value="1"/>
</dbReference>
<name>A0A318ESY6_9FIRM</name>
<evidence type="ECO:0000256" key="7">
    <source>
        <dbReference type="ARBA" id="ARBA00022741"/>
    </source>
</evidence>
<dbReference type="EC" id="2.7.13.3" evidence="3"/>
<feature type="coiled-coil region" evidence="13">
    <location>
        <begin position="251"/>
        <end position="278"/>
    </location>
</feature>
<sequence length="506" mass="58163">MILEKDKLNRKIYSLLLVTLFLGTASMIGYLFQKLEFSETNIVIVYILFVLLSARLTSGYFYGILSSIASMFAYNYLFTEPYFTFQVNDPGYIITFIIMTITAVITSALTSRVKQNAVESSRKEIETRALYQLTNHLTDAIDMHDIAKITAETISEIVSYKIGFLCFDENGVPEKSFVQQVSKEKYIYREIDDIKQIKYRIEELRTAYYISDEFCDWPIYGRETILGILRIPKEISESLKDSQIKLLHTMLESTALAMDRLRESKQRLKSKEEIVQERYRGNLLRAISHDLRTPLSAIMGTAEILMDMTKEQQEEYILVSAIYKDADWLRSLVENILNLTKLQEGKLVINKQYEVLEELIGSAIGHFSRRSLEFEITVDLPEKIIMIPVDAKLIMQVLINLIDNAMKHSKINSEIRIEVMEMESKKEVEVSVIDHGEGITSEDLPNIFQMFYTSNCRITDVKHGIGLGLSICEAIIQAHGGTIRAENRQDNCGAIFRFTLPMEEKI</sequence>
<dbReference type="GO" id="GO:0000155">
    <property type="term" value="F:phosphorelay sensor kinase activity"/>
    <property type="evidence" value="ECO:0007669"/>
    <property type="project" value="InterPro"/>
</dbReference>
<dbReference type="InterPro" id="IPR004358">
    <property type="entry name" value="Sig_transdc_His_kin-like_C"/>
</dbReference>
<comment type="subcellular location">
    <subcellularLocation>
        <location evidence="2">Membrane</location>
        <topology evidence="2">Multi-pass membrane protein</topology>
    </subcellularLocation>
</comment>
<dbReference type="SUPFAM" id="SSF47384">
    <property type="entry name" value="Homodimeric domain of signal transducing histidine kinase"/>
    <property type="match status" value="1"/>
</dbReference>
<dbReference type="Pfam" id="PF00512">
    <property type="entry name" value="HisKA"/>
    <property type="match status" value="1"/>
</dbReference>
<dbReference type="Gene3D" id="3.30.565.10">
    <property type="entry name" value="Histidine kinase-like ATPase, C-terminal domain"/>
    <property type="match status" value="1"/>
</dbReference>